<evidence type="ECO:0000256" key="2">
    <source>
        <dbReference type="SAM" id="Phobius"/>
    </source>
</evidence>
<protein>
    <submittedName>
        <fullName evidence="3">Tetratricopeptide repeat protein</fullName>
    </submittedName>
</protein>
<evidence type="ECO:0000313" key="3">
    <source>
        <dbReference type="EMBL" id="HJF91824.1"/>
    </source>
</evidence>
<evidence type="ECO:0000313" key="4">
    <source>
        <dbReference type="Proteomes" id="UP000717835"/>
    </source>
</evidence>
<sequence>MNYEGMLEYYRKALSHFRLLGNTSSQNSAQLNLANAYFSLKDTTNARKYYAAALSLARKRADDEIFAACLGNLGSMYAAGGNYSEALKVVGELGRLDPQTVSFFECILLAEIYCGLHKFDSARYFLTLARDEAVDLRDSAALNYLSFQIETADGNPTAAKTAIEKYIELSDSVSRLALYQSATAAERKFYKEQSEFADYRLQVRTYVGILIFILIGAAIFLIVYIFRQRIRRKQFEIGRYMAAVDHLRRSESRIISQLERTKGMESRLKQLALSRFEMLDNLGRAFYERENTQKQQAEVYRQVKSFMSRLSSDPAAKKEMEEIVDTVNDNIIAKLRAQFPRFKASDIDLLCYIYAGFSAPIISLLTGDSVANVYNRKSRLKSRIANSDTPGKDLFLNEM</sequence>
<evidence type="ECO:0000256" key="1">
    <source>
        <dbReference type="PROSITE-ProRule" id="PRU00339"/>
    </source>
</evidence>
<proteinExistence type="predicted"/>
<organism evidence="3 4">
    <name type="scientific">Mediterranea massiliensis</name>
    <dbReference type="NCBI Taxonomy" id="1841865"/>
    <lineage>
        <taxon>Bacteria</taxon>
        <taxon>Pseudomonadati</taxon>
        <taxon>Bacteroidota</taxon>
        <taxon>Bacteroidia</taxon>
        <taxon>Bacteroidales</taxon>
        <taxon>Bacteroidaceae</taxon>
        <taxon>Mediterranea</taxon>
    </lineage>
</organism>
<dbReference type="EMBL" id="DYVX01000046">
    <property type="protein sequence ID" value="HJF91824.1"/>
    <property type="molecule type" value="Genomic_DNA"/>
</dbReference>
<dbReference type="InterPro" id="IPR019734">
    <property type="entry name" value="TPR_rpt"/>
</dbReference>
<keyword evidence="2" id="KW-1133">Transmembrane helix</keyword>
<feature type="repeat" description="TPR" evidence="1">
    <location>
        <begin position="67"/>
        <end position="100"/>
    </location>
</feature>
<dbReference type="RefSeq" id="WP_276827212.1">
    <property type="nucleotide sequence ID" value="NZ_DYVX01000046.1"/>
</dbReference>
<name>A0A921LBV1_9BACT</name>
<dbReference type="InterPro" id="IPR011990">
    <property type="entry name" value="TPR-like_helical_dom_sf"/>
</dbReference>
<dbReference type="PANTHER" id="PTHR10098">
    <property type="entry name" value="RAPSYN-RELATED"/>
    <property type="match status" value="1"/>
</dbReference>
<dbReference type="Pfam" id="PF13424">
    <property type="entry name" value="TPR_12"/>
    <property type="match status" value="1"/>
</dbReference>
<reference evidence="3" key="1">
    <citation type="journal article" date="2021" name="PeerJ">
        <title>Extensive microbial diversity within the chicken gut microbiome revealed by metagenomics and culture.</title>
        <authorList>
            <person name="Gilroy R."/>
            <person name="Ravi A."/>
            <person name="Getino M."/>
            <person name="Pursley I."/>
            <person name="Horton D.L."/>
            <person name="Alikhan N.F."/>
            <person name="Baker D."/>
            <person name="Gharbi K."/>
            <person name="Hall N."/>
            <person name="Watson M."/>
            <person name="Adriaenssens E.M."/>
            <person name="Foster-Nyarko E."/>
            <person name="Jarju S."/>
            <person name="Secka A."/>
            <person name="Antonio M."/>
            <person name="Oren A."/>
            <person name="Chaudhuri R.R."/>
            <person name="La Ragione R."/>
            <person name="Hildebrand F."/>
            <person name="Pallen M.J."/>
        </authorList>
    </citation>
    <scope>NUCLEOTIDE SEQUENCE</scope>
    <source>
        <strain evidence="3">CHK55-1828</strain>
    </source>
</reference>
<accession>A0A921LBV1</accession>
<dbReference type="PROSITE" id="PS50005">
    <property type="entry name" value="TPR"/>
    <property type="match status" value="1"/>
</dbReference>
<dbReference type="SUPFAM" id="SSF48452">
    <property type="entry name" value="TPR-like"/>
    <property type="match status" value="1"/>
</dbReference>
<dbReference type="SMART" id="SM00028">
    <property type="entry name" value="TPR"/>
    <property type="match status" value="2"/>
</dbReference>
<dbReference type="AlphaFoldDB" id="A0A921LBV1"/>
<reference evidence="3" key="2">
    <citation type="submission" date="2021-09" db="EMBL/GenBank/DDBJ databases">
        <authorList>
            <person name="Gilroy R."/>
        </authorList>
    </citation>
    <scope>NUCLEOTIDE SEQUENCE</scope>
    <source>
        <strain evidence="3">CHK55-1828</strain>
    </source>
</reference>
<dbReference type="CDD" id="cd12087">
    <property type="entry name" value="TM_EGFR-like"/>
    <property type="match status" value="1"/>
</dbReference>
<comment type="caution">
    <text evidence="3">The sequence shown here is derived from an EMBL/GenBank/DDBJ whole genome shotgun (WGS) entry which is preliminary data.</text>
</comment>
<gene>
    <name evidence="3" type="ORF">K8W02_05495</name>
</gene>
<keyword evidence="2" id="KW-0812">Transmembrane</keyword>
<dbReference type="Proteomes" id="UP000717835">
    <property type="component" value="Unassembled WGS sequence"/>
</dbReference>
<keyword evidence="2" id="KW-0472">Membrane</keyword>
<keyword evidence="1" id="KW-0802">TPR repeat</keyword>
<feature type="transmembrane region" description="Helical" evidence="2">
    <location>
        <begin position="206"/>
        <end position="226"/>
    </location>
</feature>
<dbReference type="Gene3D" id="1.25.40.10">
    <property type="entry name" value="Tetratricopeptide repeat domain"/>
    <property type="match status" value="1"/>
</dbReference>